<comment type="caution">
    <text evidence="2">Lacks conserved residue(s) required for the propagation of feature annotation.</text>
</comment>
<feature type="disulfide bond" evidence="2">
    <location>
        <begin position="40"/>
        <end position="55"/>
    </location>
</feature>
<dbReference type="Proteomes" id="UP000230750">
    <property type="component" value="Unassembled WGS sequence"/>
</dbReference>
<gene>
    <name evidence="4" type="ORF">BSL78_02765</name>
</gene>
<dbReference type="Pfam" id="PF00057">
    <property type="entry name" value="Ldl_recept_a"/>
    <property type="match status" value="1"/>
</dbReference>
<feature type="disulfide bond" evidence="2">
    <location>
        <begin position="21"/>
        <end position="33"/>
    </location>
</feature>
<keyword evidence="5" id="KW-1185">Reference proteome</keyword>
<evidence type="ECO:0000256" key="3">
    <source>
        <dbReference type="SAM" id="SignalP"/>
    </source>
</evidence>
<organism evidence="4 5">
    <name type="scientific">Stichopus japonicus</name>
    <name type="common">Sea cucumber</name>
    <dbReference type="NCBI Taxonomy" id="307972"/>
    <lineage>
        <taxon>Eukaryota</taxon>
        <taxon>Metazoa</taxon>
        <taxon>Echinodermata</taxon>
        <taxon>Eleutherozoa</taxon>
        <taxon>Echinozoa</taxon>
        <taxon>Holothuroidea</taxon>
        <taxon>Aspidochirotacea</taxon>
        <taxon>Aspidochirotida</taxon>
        <taxon>Stichopodidae</taxon>
        <taxon>Apostichopus</taxon>
    </lineage>
</organism>
<evidence type="ECO:0000256" key="1">
    <source>
        <dbReference type="ARBA" id="ARBA00023157"/>
    </source>
</evidence>
<dbReference type="PROSITE" id="PS50068">
    <property type="entry name" value="LDLRA_2"/>
    <property type="match status" value="1"/>
</dbReference>
<comment type="caution">
    <text evidence="4">The sequence shown here is derived from an EMBL/GenBank/DDBJ whole genome shotgun (WGS) entry which is preliminary data.</text>
</comment>
<reference evidence="4 5" key="1">
    <citation type="journal article" date="2017" name="PLoS Biol.">
        <title>The sea cucumber genome provides insights into morphological evolution and visceral regeneration.</title>
        <authorList>
            <person name="Zhang X."/>
            <person name="Sun L."/>
            <person name="Yuan J."/>
            <person name="Sun Y."/>
            <person name="Gao Y."/>
            <person name="Zhang L."/>
            <person name="Li S."/>
            <person name="Dai H."/>
            <person name="Hamel J.F."/>
            <person name="Liu C."/>
            <person name="Yu Y."/>
            <person name="Liu S."/>
            <person name="Lin W."/>
            <person name="Guo K."/>
            <person name="Jin S."/>
            <person name="Xu P."/>
            <person name="Storey K.B."/>
            <person name="Huan P."/>
            <person name="Zhang T."/>
            <person name="Zhou Y."/>
            <person name="Zhang J."/>
            <person name="Lin C."/>
            <person name="Li X."/>
            <person name="Xing L."/>
            <person name="Huo D."/>
            <person name="Sun M."/>
            <person name="Wang L."/>
            <person name="Mercier A."/>
            <person name="Li F."/>
            <person name="Yang H."/>
            <person name="Xiang J."/>
        </authorList>
    </citation>
    <scope>NUCLEOTIDE SEQUENCE [LARGE SCALE GENOMIC DNA]</scope>
    <source>
        <strain evidence="4">Shaxun</strain>
        <tissue evidence="4">Muscle</tissue>
    </source>
</reference>
<evidence type="ECO:0000313" key="4">
    <source>
        <dbReference type="EMBL" id="PIK60269.1"/>
    </source>
</evidence>
<accession>A0A2G8LJ47</accession>
<dbReference type="PROSITE" id="PS01209">
    <property type="entry name" value="LDLRA_1"/>
    <property type="match status" value="1"/>
</dbReference>
<name>A0A2G8LJ47_STIJA</name>
<dbReference type="InterPro" id="IPR023415">
    <property type="entry name" value="LDLR_class-A_CS"/>
</dbReference>
<dbReference type="EMBL" id="MRZV01000061">
    <property type="protein sequence ID" value="PIK60269.1"/>
    <property type="molecule type" value="Genomic_DNA"/>
</dbReference>
<dbReference type="OrthoDB" id="10006456at2759"/>
<dbReference type="Gene3D" id="4.10.400.10">
    <property type="entry name" value="Low-density Lipoprotein Receptor"/>
    <property type="match status" value="1"/>
</dbReference>
<proteinExistence type="predicted"/>
<dbReference type="AlphaFoldDB" id="A0A2G8LJ47"/>
<evidence type="ECO:0000313" key="5">
    <source>
        <dbReference type="Proteomes" id="UP000230750"/>
    </source>
</evidence>
<dbReference type="InterPro" id="IPR036055">
    <property type="entry name" value="LDL_receptor-like_sf"/>
</dbReference>
<evidence type="ECO:0000256" key="2">
    <source>
        <dbReference type="PROSITE-ProRule" id="PRU00124"/>
    </source>
</evidence>
<dbReference type="SMART" id="SM00192">
    <property type="entry name" value="LDLa"/>
    <property type="match status" value="1"/>
</dbReference>
<keyword evidence="1 2" id="KW-1015">Disulfide bond</keyword>
<sequence length="75" mass="8487">MNYLLTFLFLICFTGEVASQCSGQFQCRTVSGCIPSNQYCDFKEDCADGSDEVDCRKKRLTYLLTEHKLAGKMTI</sequence>
<dbReference type="InterPro" id="IPR002172">
    <property type="entry name" value="LDrepeatLR_classA_rpt"/>
</dbReference>
<protein>
    <submittedName>
        <fullName evidence="4">Uncharacterized protein</fullName>
    </submittedName>
</protein>
<dbReference type="CDD" id="cd00112">
    <property type="entry name" value="LDLa"/>
    <property type="match status" value="1"/>
</dbReference>
<keyword evidence="3" id="KW-0732">Signal</keyword>
<dbReference type="SUPFAM" id="SSF57424">
    <property type="entry name" value="LDL receptor-like module"/>
    <property type="match status" value="1"/>
</dbReference>
<feature type="chain" id="PRO_5013903282" evidence="3">
    <location>
        <begin position="20"/>
        <end position="75"/>
    </location>
</feature>
<feature type="signal peptide" evidence="3">
    <location>
        <begin position="1"/>
        <end position="19"/>
    </location>
</feature>